<protein>
    <submittedName>
        <fullName evidence="1">Uncharacterized protein</fullName>
    </submittedName>
</protein>
<evidence type="ECO:0000313" key="2">
    <source>
        <dbReference type="Proteomes" id="UP000194265"/>
    </source>
</evidence>
<sequence>MFKNFNYSKLDNTINLSISLNLEDKLDICFVDLHNIIQNDLGYEVFKAIEDIVGVCDIKKVTKFESAEHFYYDNSDNYEYNNYRLDELKNAYEIVFNEAEKQDIKNSIKDIVDDDILKSYNLSIDEIICNTFTRDKYEDDQLYSEVESYIAMLIADKYYRYFWKENLENYLNEILDNYSDDELKDIIEYIIYEEEQ</sequence>
<organism evidence="1 2">
    <name type="scientific">Campylobacter vicugnae</name>
    <dbReference type="NCBI Taxonomy" id="1660076"/>
    <lineage>
        <taxon>Bacteria</taxon>
        <taxon>Pseudomonadati</taxon>
        <taxon>Campylobacterota</taxon>
        <taxon>Epsilonproteobacteria</taxon>
        <taxon>Campylobacterales</taxon>
        <taxon>Campylobacteraceae</taxon>
        <taxon>Campylobacter</taxon>
    </lineage>
</organism>
<dbReference type="Proteomes" id="UP000194265">
    <property type="component" value="Chromosome"/>
</dbReference>
<reference evidence="1 2" key="1">
    <citation type="journal article" date="2017" name="Genome Biol. Evol.">
        <title>Comparative Genomic Analysis Identifies a Campylobacter Clade Deficient in Selenium Metabolism.</title>
        <authorList>
            <person name="Miller W.G."/>
            <person name="Yee E."/>
            <person name="Lopes B.S."/>
            <person name="Chapman M.H."/>
            <person name="Huynh S."/>
            <person name="Bono J.L."/>
            <person name="Parker C.T."/>
            <person name="Strachan N.J.C."/>
            <person name="Forbes K.J."/>
        </authorList>
    </citation>
    <scope>NUCLEOTIDE SEQUENCE [LARGE SCALE GENOMIC DNA]</scope>
    <source>
        <strain evidence="1 2">RM8964</strain>
    </source>
</reference>
<dbReference type="EMBL" id="CP018791">
    <property type="protein sequence ID" value="ARR02095.1"/>
    <property type="molecule type" value="Genomic_DNA"/>
</dbReference>
<dbReference type="RefSeq" id="WP_086333596.1">
    <property type="nucleotide sequence ID" value="NZ_CP018791.1"/>
</dbReference>
<dbReference type="STRING" id="1660074.CVIC8964_0680"/>
<accession>A0A1X9T0T7</accession>
<dbReference type="AlphaFoldDB" id="A0A1X9T0T7"/>
<proteinExistence type="predicted"/>
<gene>
    <name evidence="1" type="ORF">CVIC8964_0680</name>
</gene>
<evidence type="ECO:0000313" key="1">
    <source>
        <dbReference type="EMBL" id="ARR02095.1"/>
    </source>
</evidence>
<name>A0A1X9T0T7_9BACT</name>